<feature type="compositionally biased region" description="Basic and acidic residues" evidence="3">
    <location>
        <begin position="27"/>
        <end position="39"/>
    </location>
</feature>
<protein>
    <recommendedName>
        <fullName evidence="7">Mce-associated membrane protein</fullName>
    </recommendedName>
</protein>
<feature type="region of interest" description="Disordered" evidence="3">
    <location>
        <begin position="253"/>
        <end position="279"/>
    </location>
</feature>
<feature type="region of interest" description="Disordered" evidence="3">
    <location>
        <begin position="1"/>
        <end position="70"/>
    </location>
</feature>
<keyword evidence="4" id="KW-1133">Transmembrane helix</keyword>
<dbReference type="Proteomes" id="UP001500888">
    <property type="component" value="Unassembled WGS sequence"/>
</dbReference>
<dbReference type="PANTHER" id="PTHR37042:SF4">
    <property type="entry name" value="OUTER MEMBRANE PROTEIN RV1973"/>
    <property type="match status" value="1"/>
</dbReference>
<dbReference type="RefSeq" id="WP_344938767.1">
    <property type="nucleotide sequence ID" value="NZ_BAAAZR010000004.1"/>
</dbReference>
<accession>A0ABP7HX97</accession>
<evidence type="ECO:0008006" key="7">
    <source>
        <dbReference type="Google" id="ProtNLM"/>
    </source>
</evidence>
<gene>
    <name evidence="5" type="ORF">GCM10022226_28330</name>
</gene>
<proteinExistence type="predicted"/>
<reference evidence="6" key="1">
    <citation type="journal article" date="2019" name="Int. J. Syst. Evol. Microbiol.">
        <title>The Global Catalogue of Microorganisms (GCM) 10K type strain sequencing project: providing services to taxonomists for standard genome sequencing and annotation.</title>
        <authorList>
            <consortium name="The Broad Institute Genomics Platform"/>
            <consortium name="The Broad Institute Genome Sequencing Center for Infectious Disease"/>
            <person name="Wu L."/>
            <person name="Ma J."/>
        </authorList>
    </citation>
    <scope>NUCLEOTIDE SEQUENCE [LARGE SCALE GENOMIC DNA]</scope>
    <source>
        <strain evidence="6">JCM 16908</strain>
    </source>
</reference>
<comment type="subcellular location">
    <subcellularLocation>
        <location evidence="1">Membrane</location>
    </subcellularLocation>
</comment>
<keyword evidence="2 4" id="KW-0472">Membrane</keyword>
<feature type="transmembrane region" description="Helical" evidence="4">
    <location>
        <begin position="94"/>
        <end position="114"/>
    </location>
</feature>
<evidence type="ECO:0000256" key="3">
    <source>
        <dbReference type="SAM" id="MobiDB-lite"/>
    </source>
</evidence>
<dbReference type="EMBL" id="BAAAZR010000004">
    <property type="protein sequence ID" value="GAA3806568.1"/>
    <property type="molecule type" value="Genomic_DNA"/>
</dbReference>
<dbReference type="PANTHER" id="PTHR37042">
    <property type="entry name" value="OUTER MEMBRANE PROTEIN RV1973"/>
    <property type="match status" value="1"/>
</dbReference>
<evidence type="ECO:0000313" key="5">
    <source>
        <dbReference type="EMBL" id="GAA3806568.1"/>
    </source>
</evidence>
<sequence length="279" mass="29405">MTKPALTEDREEEQAQDTPVPQAGEATAEHKAETPRTGDEQAEEGAEEKAPEGVAEKAEEKAAESAVGKAAAVPVEGLDEGGRTVKRVSWRARVAGAVTAALFAAAVTAGVLQWREANALAEERAARMAVSTAAGQFSRYLLTYDYRDLQTAREQVLALSTGDFLKTYDEAFINGALQSVIIKLKAVSTASVRGVYVGDVGEARAEAIVPVDQQVTSDAGTRRVLGTYLDLKLSLEKGVWKVDEVVTLGAADEQVTKKDGTTIPGGTPTPGPSPAEPKP</sequence>
<keyword evidence="6" id="KW-1185">Reference proteome</keyword>
<organism evidence="5 6">
    <name type="scientific">Sphaerisporangium flaviroseum</name>
    <dbReference type="NCBI Taxonomy" id="509199"/>
    <lineage>
        <taxon>Bacteria</taxon>
        <taxon>Bacillati</taxon>
        <taxon>Actinomycetota</taxon>
        <taxon>Actinomycetes</taxon>
        <taxon>Streptosporangiales</taxon>
        <taxon>Streptosporangiaceae</taxon>
        <taxon>Sphaerisporangium</taxon>
    </lineage>
</organism>
<evidence type="ECO:0000256" key="2">
    <source>
        <dbReference type="ARBA" id="ARBA00023136"/>
    </source>
</evidence>
<feature type="compositionally biased region" description="Pro residues" evidence="3">
    <location>
        <begin position="267"/>
        <end position="279"/>
    </location>
</feature>
<evidence type="ECO:0000256" key="4">
    <source>
        <dbReference type="SAM" id="Phobius"/>
    </source>
</evidence>
<evidence type="ECO:0000256" key="1">
    <source>
        <dbReference type="ARBA" id="ARBA00004370"/>
    </source>
</evidence>
<comment type="caution">
    <text evidence="5">The sequence shown here is derived from an EMBL/GenBank/DDBJ whole genome shotgun (WGS) entry which is preliminary data.</text>
</comment>
<evidence type="ECO:0000313" key="6">
    <source>
        <dbReference type="Proteomes" id="UP001500888"/>
    </source>
</evidence>
<keyword evidence="4" id="KW-0812">Transmembrane</keyword>
<name>A0ABP7HX97_9ACTN</name>
<feature type="compositionally biased region" description="Basic and acidic residues" evidence="3">
    <location>
        <begin position="47"/>
        <end position="63"/>
    </location>
</feature>